<protein>
    <recommendedName>
        <fullName evidence="3">YppG-like protein</fullName>
    </recommendedName>
</protein>
<dbReference type="Proteomes" id="UP000682111">
    <property type="component" value="Unassembled WGS sequence"/>
</dbReference>
<gene>
    <name evidence="1" type="ORF">J27TS8_07780</name>
</gene>
<accession>A0A920BS73</accession>
<keyword evidence="2" id="KW-1185">Reference proteome</keyword>
<dbReference type="Pfam" id="PF14179">
    <property type="entry name" value="YppG"/>
    <property type="match status" value="1"/>
</dbReference>
<dbReference type="EMBL" id="BORC01000001">
    <property type="protein sequence ID" value="GIN60785.1"/>
    <property type="molecule type" value="Genomic_DNA"/>
</dbReference>
<name>A0A920BS73_9BACI</name>
<organism evidence="1 2">
    <name type="scientific">Robertmurraya siralis</name>
    <dbReference type="NCBI Taxonomy" id="77777"/>
    <lineage>
        <taxon>Bacteria</taxon>
        <taxon>Bacillati</taxon>
        <taxon>Bacillota</taxon>
        <taxon>Bacilli</taxon>
        <taxon>Bacillales</taxon>
        <taxon>Bacillaceae</taxon>
        <taxon>Robertmurraya</taxon>
    </lineage>
</organism>
<reference evidence="1" key="1">
    <citation type="submission" date="2021-03" db="EMBL/GenBank/DDBJ databases">
        <title>Antimicrobial resistance genes in bacteria isolated from Japanese honey, and their potential for conferring macrolide and lincosamide resistance in the American foulbrood pathogen Paenibacillus larvae.</title>
        <authorList>
            <person name="Okamoto M."/>
            <person name="Kumagai M."/>
            <person name="Kanamori H."/>
            <person name="Takamatsu D."/>
        </authorList>
    </citation>
    <scope>NUCLEOTIDE SEQUENCE</scope>
    <source>
        <strain evidence="1">J27TS8</strain>
    </source>
</reference>
<dbReference type="AlphaFoldDB" id="A0A920BS73"/>
<evidence type="ECO:0000313" key="1">
    <source>
        <dbReference type="EMBL" id="GIN60785.1"/>
    </source>
</evidence>
<dbReference type="RefSeq" id="WP_212933240.1">
    <property type="nucleotide sequence ID" value="NZ_BORC01000001.1"/>
</dbReference>
<dbReference type="InterPro" id="IPR025555">
    <property type="entry name" value="YppG"/>
</dbReference>
<evidence type="ECO:0008006" key="3">
    <source>
        <dbReference type="Google" id="ProtNLM"/>
    </source>
</evidence>
<comment type="caution">
    <text evidence="1">The sequence shown here is derived from an EMBL/GenBank/DDBJ whole genome shotgun (WGS) entry which is preliminary data.</text>
</comment>
<sequence length="180" mass="20213">MFGQTITNQAYYQAPPHRFPSSWPIQQGQGWHNAVRNQNYYYSPYGNHGWHAYGQMNQSQQYPYGHMNTGQYPPTQGEVPFAQEQPYPVESILQDPLQPKKNQGGTNPYVGYMNPYMHPYPKPGIGGNRPPSGISSFMNSFKQQDGSLDFNKMIDTAGQMMNAVNQVSGLVKGLGGIFKV</sequence>
<evidence type="ECO:0000313" key="2">
    <source>
        <dbReference type="Proteomes" id="UP000682111"/>
    </source>
</evidence>
<proteinExistence type="predicted"/>